<feature type="transmembrane region" description="Helical" evidence="3">
    <location>
        <begin position="574"/>
        <end position="593"/>
    </location>
</feature>
<dbReference type="Pfam" id="PF07670">
    <property type="entry name" value="Gate"/>
    <property type="match status" value="2"/>
</dbReference>
<dbReference type="InterPro" id="IPR005225">
    <property type="entry name" value="Small_GTP-bd"/>
</dbReference>
<evidence type="ECO:0000256" key="2">
    <source>
        <dbReference type="ARBA" id="ARBA00023134"/>
    </source>
</evidence>
<dbReference type="GO" id="GO:0005525">
    <property type="term" value="F:GTP binding"/>
    <property type="evidence" value="ECO:0007669"/>
    <property type="project" value="UniProtKB-KW"/>
</dbReference>
<keyword evidence="1" id="KW-0547">Nucleotide-binding</keyword>
<feature type="domain" description="FeoB-type G" evidence="4">
    <location>
        <begin position="1"/>
        <end position="163"/>
    </location>
</feature>
<dbReference type="STRING" id="643648.Slip_1557"/>
<dbReference type="InterPro" id="IPR027417">
    <property type="entry name" value="P-loop_NTPase"/>
</dbReference>
<dbReference type="eggNOG" id="COG0370">
    <property type="taxonomic scope" value="Bacteria"/>
</dbReference>
<dbReference type="Proteomes" id="UP000000378">
    <property type="component" value="Chromosome"/>
</dbReference>
<feature type="transmembrane region" description="Helical" evidence="3">
    <location>
        <begin position="310"/>
        <end position="330"/>
    </location>
</feature>
<evidence type="ECO:0000259" key="4">
    <source>
        <dbReference type="PROSITE" id="PS51711"/>
    </source>
</evidence>
<dbReference type="HOGENOM" id="CLU_013350_6_0_9"/>
<dbReference type="PANTHER" id="PTHR43185">
    <property type="entry name" value="FERROUS IRON TRANSPORT PROTEIN B"/>
    <property type="match status" value="1"/>
</dbReference>
<dbReference type="PROSITE" id="PS51711">
    <property type="entry name" value="G_FEOB"/>
    <property type="match status" value="1"/>
</dbReference>
<evidence type="ECO:0000256" key="3">
    <source>
        <dbReference type="SAM" id="Phobius"/>
    </source>
</evidence>
<dbReference type="InterPro" id="IPR011642">
    <property type="entry name" value="Gate_dom"/>
</dbReference>
<dbReference type="AlphaFoldDB" id="D7CNN5"/>
<dbReference type="InterPro" id="IPR006073">
    <property type="entry name" value="GTP-bd"/>
</dbReference>
<evidence type="ECO:0000313" key="5">
    <source>
        <dbReference type="EMBL" id="ADI02320.1"/>
    </source>
</evidence>
<dbReference type="Gene3D" id="3.40.50.300">
    <property type="entry name" value="P-loop containing nucleotide triphosphate hydrolases"/>
    <property type="match status" value="1"/>
</dbReference>
<dbReference type="EMBL" id="CP002048">
    <property type="protein sequence ID" value="ADI02320.1"/>
    <property type="molecule type" value="Genomic_DNA"/>
</dbReference>
<evidence type="ECO:0000256" key="1">
    <source>
        <dbReference type="ARBA" id="ARBA00022741"/>
    </source>
</evidence>
<proteinExistence type="predicted"/>
<keyword evidence="6" id="KW-1185">Reference proteome</keyword>
<dbReference type="SUPFAM" id="SSF52540">
    <property type="entry name" value="P-loop containing nucleoside triphosphate hydrolases"/>
    <property type="match status" value="1"/>
</dbReference>
<dbReference type="GO" id="GO:0005886">
    <property type="term" value="C:plasma membrane"/>
    <property type="evidence" value="ECO:0007669"/>
    <property type="project" value="TreeGrafter"/>
</dbReference>
<feature type="transmembrane region" description="Helical" evidence="3">
    <location>
        <begin position="417"/>
        <end position="433"/>
    </location>
</feature>
<dbReference type="RefSeq" id="WP_013175722.1">
    <property type="nucleotide sequence ID" value="NC_014220.1"/>
</dbReference>
<dbReference type="GO" id="GO:0015093">
    <property type="term" value="F:ferrous iron transmembrane transporter activity"/>
    <property type="evidence" value="ECO:0007669"/>
    <property type="project" value="TreeGrafter"/>
</dbReference>
<protein>
    <submittedName>
        <fullName evidence="5">Small GTP-binding protein</fullName>
    </submittedName>
</protein>
<gene>
    <name evidence="5" type="ordered locus">Slip_1557</name>
</gene>
<feature type="transmembrane region" description="Helical" evidence="3">
    <location>
        <begin position="514"/>
        <end position="535"/>
    </location>
</feature>
<keyword evidence="3" id="KW-1133">Transmembrane helix</keyword>
<dbReference type="InterPro" id="IPR030389">
    <property type="entry name" value="G_FEOB_dom"/>
</dbReference>
<accession>D7CNN5</accession>
<dbReference type="InterPro" id="IPR050860">
    <property type="entry name" value="FeoB_GTPase"/>
</dbReference>
<feature type="transmembrane region" description="Helical" evidence="3">
    <location>
        <begin position="246"/>
        <end position="269"/>
    </location>
</feature>
<evidence type="ECO:0000313" key="6">
    <source>
        <dbReference type="Proteomes" id="UP000000378"/>
    </source>
</evidence>
<feature type="transmembrane region" description="Helical" evidence="3">
    <location>
        <begin position="542"/>
        <end position="562"/>
    </location>
</feature>
<keyword evidence="2" id="KW-0342">GTP-binding</keyword>
<dbReference type="Pfam" id="PF02421">
    <property type="entry name" value="FeoB_N"/>
    <property type="match status" value="1"/>
</dbReference>
<feature type="transmembrane region" description="Helical" evidence="3">
    <location>
        <begin position="385"/>
        <end position="411"/>
    </location>
</feature>
<reference evidence="5 6" key="2">
    <citation type="journal article" date="2010" name="Stand. Genomic Sci.">
        <title>Complete genome sequence of Syntrophothermus lipocalidus type strain (TGB-C1).</title>
        <authorList>
            <person name="Djao O.D."/>
            <person name="Zhang X."/>
            <person name="Lucas S."/>
            <person name="Lapidus A."/>
            <person name="Del Rio T.G."/>
            <person name="Nolan M."/>
            <person name="Tice H."/>
            <person name="Cheng J.F."/>
            <person name="Han C."/>
            <person name="Tapia R."/>
            <person name="Goodwin L."/>
            <person name="Pitluck S."/>
            <person name="Liolios K."/>
            <person name="Ivanova N."/>
            <person name="Mavromatis K."/>
            <person name="Mikhailova N."/>
            <person name="Ovchinnikova G."/>
            <person name="Pati A."/>
            <person name="Brambilla E."/>
            <person name="Chen A."/>
            <person name="Palaniappan K."/>
            <person name="Land M."/>
            <person name="Hauser L."/>
            <person name="Chang Y.J."/>
            <person name="Jeffries C.D."/>
            <person name="Rohde M."/>
            <person name="Sikorski J."/>
            <person name="Spring S."/>
            <person name="Goker M."/>
            <person name="Detter J.C."/>
            <person name="Woyke T."/>
            <person name="Bristow J."/>
            <person name="Eisen J.A."/>
            <person name="Markowitz V."/>
            <person name="Hugenholtz P."/>
            <person name="Kyrpides N.C."/>
            <person name="Klenk H.P."/>
        </authorList>
    </citation>
    <scope>NUCLEOTIDE SEQUENCE [LARGE SCALE GENOMIC DNA]</scope>
    <source>
        <strain evidence="6">DSM 12680 / TGB-C1</strain>
    </source>
</reference>
<name>D7CNN5_SYNLT</name>
<keyword evidence="3" id="KW-0812">Transmembrane</keyword>
<organism evidence="5 6">
    <name type="scientific">Syntrophothermus lipocalidus (strain DSM 12680 / TGB-C1)</name>
    <dbReference type="NCBI Taxonomy" id="643648"/>
    <lineage>
        <taxon>Bacteria</taxon>
        <taxon>Bacillati</taxon>
        <taxon>Bacillota</taxon>
        <taxon>Clostridia</taxon>
        <taxon>Eubacteriales</taxon>
        <taxon>Syntrophomonadaceae</taxon>
        <taxon>Syntrophothermus</taxon>
    </lineage>
</organism>
<feature type="transmembrane region" description="Helical" evidence="3">
    <location>
        <begin position="474"/>
        <end position="494"/>
    </location>
</feature>
<keyword evidence="3" id="KW-0472">Membrane</keyword>
<sequence>MKVVLVGQPNVGKSAILHRLTGAEVIVSNYAGTSVELTRGNVRLGKKNIEIIDTPGIYSSLAAVSAEETITKELLSKESVNLVINVVDATSLARNLALTLELLGTAKPLLVLLNQMDRVRSKGMVIRHAELARWLGVTVIPFSAVTGEGVAEVFDYLDRGLSEGFALPNPEVHKGNLQVLAEEGGFSCDGLCWACSHEKAKVSCHEEQIWGLQLQARALANKVLDYESRRRVQWLSRLEQLVDRPVLGALVLMLVLWVGFKLLLAFTGWTEGIIEGLFQPVQQFLAFCITKVLPDGFVSQVLSKGIAEGLLIPFALVLPAIFMVSIFMAVLEDTGLLARYAVVLDRLGRILGISGQAVIPLALGFGCRTPAVVATRILSNPRERLVVITLLSIVIPCAATLGMIVAVINAFNAYPEAIAGSMLMAFIGLGLGLKKRFGVKQEEMVYELPPLRVPFVKTLVAKVRIRFRGFFTEVLPLLVIMSIGVRVLIDSGVLRFVVGIERVTEFLFGVPAEAFVAVLITVIQRYLAPLVLLNLDLDPRQATIAISMIALSLPCLPVMVTSWREVGAWNLGKIIATGLAISFTTGTVLNLVLPK</sequence>
<dbReference type="PRINTS" id="PR00326">
    <property type="entry name" value="GTP1OBG"/>
</dbReference>
<reference evidence="6" key="1">
    <citation type="journal article" date="2010" name="Stand. Genomic Sci.">
        <title>Complete genome sequence of Syntrophothermus lipocalidus type strain (TGB-C1T).</title>
        <authorList>
            <consortium name="US DOE Joint Genome Institute (JGI-PGF)"/>
            <person name="Djao O."/>
            <person name="Zhang X."/>
            <person name="Lucas S."/>
            <person name="Lapidus A."/>
            <person name="Glavina Del Rio T."/>
            <person name="Nolan M."/>
            <person name="Tice H."/>
            <person name="Cheng J."/>
            <person name="Han C."/>
            <person name="Tapia R."/>
            <person name="Goodwin L."/>
            <person name="Pitluck S."/>
            <person name="Liolios K."/>
            <person name="Ivanova N."/>
            <person name="Mavromatis K."/>
            <person name="Mikhailova N."/>
            <person name="Ovchinnikova G."/>
            <person name="Pati A."/>
            <person name="Brambilla E."/>
            <person name="Chen A."/>
            <person name="Palaniappan K."/>
            <person name="Land M."/>
            <person name="Hauser L."/>
            <person name="Chang Y."/>
            <person name="Jeffries C."/>
            <person name="Rohde M."/>
            <person name="Sikorski J."/>
            <person name="Spring S."/>
            <person name="Goker M."/>
            <person name="Detter J."/>
            <person name="Woyke T."/>
            <person name="Bristow J."/>
            <person name="Eisen J."/>
            <person name="Markowitz V."/>
            <person name="Hugenholtz P."/>
            <person name="Kyrpides N."/>
            <person name="Klenk H."/>
        </authorList>
    </citation>
    <scope>NUCLEOTIDE SEQUENCE [LARGE SCALE GENOMIC DNA]</scope>
    <source>
        <strain evidence="6">DSM 12680 / TGB-C1</strain>
    </source>
</reference>
<dbReference type="NCBIfam" id="TIGR00231">
    <property type="entry name" value="small_GTP"/>
    <property type="match status" value="1"/>
</dbReference>
<dbReference type="KEGG" id="slp:Slip_1557"/>
<dbReference type="PANTHER" id="PTHR43185:SF2">
    <property type="entry name" value="FERROUS IRON TRANSPORT PROTEIN B"/>
    <property type="match status" value="1"/>
</dbReference>